<organism evidence="3 4">
    <name type="scientific">Brachionus calyciflorus</name>
    <dbReference type="NCBI Taxonomy" id="104777"/>
    <lineage>
        <taxon>Eukaryota</taxon>
        <taxon>Metazoa</taxon>
        <taxon>Spiralia</taxon>
        <taxon>Gnathifera</taxon>
        <taxon>Rotifera</taxon>
        <taxon>Eurotatoria</taxon>
        <taxon>Monogononta</taxon>
        <taxon>Pseudotrocha</taxon>
        <taxon>Ploima</taxon>
        <taxon>Brachionidae</taxon>
        <taxon>Brachionus</taxon>
    </lineage>
</organism>
<dbReference type="InterPro" id="IPR019734">
    <property type="entry name" value="TPR_rpt"/>
</dbReference>
<comment type="caution">
    <text evidence="3">The sequence shown here is derived from an EMBL/GenBank/DDBJ whole genome shotgun (WGS) entry which is preliminary data.</text>
</comment>
<dbReference type="Proteomes" id="UP000663879">
    <property type="component" value="Unassembled WGS sequence"/>
</dbReference>
<dbReference type="Pfam" id="PF13424">
    <property type="entry name" value="TPR_12"/>
    <property type="match status" value="1"/>
</dbReference>
<sequence>MSDLNELVQKTHNFYKSFQYQKSLENCLDAYQKFPEESIEKKRFLFNLAVLFTRVNKPEQAKNYLDKINDDSFIFPNLKDIALLYETLALLFINQNNNESNKFKKICECLEQSSIYYSKCKEWSSYCINEIERAKILLDNNYEKESYLIADKILTVTLYLDESKTETIKILNNLAILYAKDSRQKSNLKASFKLFRKVLNLSEKYRELNFIINSNYLGILNQLYIKRNKNIGKQKNADISKHEDEAEIYFYFNLGYSKFICEKYDEALDSFNQALNLVENKSLDRDRQVKREILESISVCHFKLGNYVEAKKNLELALKDSSDDQVKKRLNSKKNLLETKFNVLTKNETEEKVDKEMKTKEEVDDEKNNENNSEDGFKKENEEKQVEEEKNKVKMEEIIKKKTENFVKSWEASSSIDETNKTTNDNNQVLSDSETNKNNTKIYNDFNNGTAFNHPEDREIQETKSSRICSIM</sequence>
<accession>A0A814J014</accession>
<dbReference type="InterPro" id="IPR011990">
    <property type="entry name" value="TPR-like_helical_dom_sf"/>
</dbReference>
<dbReference type="OrthoDB" id="10215587at2759"/>
<evidence type="ECO:0000256" key="1">
    <source>
        <dbReference type="PROSITE-ProRule" id="PRU00339"/>
    </source>
</evidence>
<feature type="compositionally biased region" description="Basic and acidic residues" evidence="2">
    <location>
        <begin position="454"/>
        <end position="465"/>
    </location>
</feature>
<proteinExistence type="predicted"/>
<dbReference type="AlphaFoldDB" id="A0A814J014"/>
<reference evidence="3" key="1">
    <citation type="submission" date="2021-02" db="EMBL/GenBank/DDBJ databases">
        <authorList>
            <person name="Nowell W R."/>
        </authorList>
    </citation>
    <scope>NUCLEOTIDE SEQUENCE</scope>
    <source>
        <strain evidence="3">Ploen Becks lab</strain>
    </source>
</reference>
<dbReference type="EMBL" id="CAJNOC010004639">
    <property type="protein sequence ID" value="CAF1028732.1"/>
    <property type="molecule type" value="Genomic_DNA"/>
</dbReference>
<evidence type="ECO:0000313" key="3">
    <source>
        <dbReference type="EMBL" id="CAF1028732.1"/>
    </source>
</evidence>
<name>A0A814J014_9BILA</name>
<evidence type="ECO:0000313" key="4">
    <source>
        <dbReference type="Proteomes" id="UP000663879"/>
    </source>
</evidence>
<gene>
    <name evidence="3" type="ORF">OXX778_LOCUS17755</name>
</gene>
<dbReference type="SMART" id="SM00028">
    <property type="entry name" value="TPR"/>
    <property type="match status" value="3"/>
</dbReference>
<keyword evidence="1" id="KW-0802">TPR repeat</keyword>
<feature type="repeat" description="TPR" evidence="1">
    <location>
        <begin position="248"/>
        <end position="281"/>
    </location>
</feature>
<feature type="compositionally biased region" description="Polar residues" evidence="2">
    <location>
        <begin position="412"/>
        <end position="451"/>
    </location>
</feature>
<dbReference type="Gene3D" id="1.25.40.10">
    <property type="entry name" value="Tetratricopeptide repeat domain"/>
    <property type="match status" value="1"/>
</dbReference>
<dbReference type="PROSITE" id="PS50005">
    <property type="entry name" value="TPR"/>
    <property type="match status" value="1"/>
</dbReference>
<feature type="region of interest" description="Disordered" evidence="2">
    <location>
        <begin position="412"/>
        <end position="472"/>
    </location>
</feature>
<keyword evidence="4" id="KW-1185">Reference proteome</keyword>
<dbReference type="SUPFAM" id="SSF48452">
    <property type="entry name" value="TPR-like"/>
    <property type="match status" value="2"/>
</dbReference>
<feature type="region of interest" description="Disordered" evidence="2">
    <location>
        <begin position="349"/>
        <end position="391"/>
    </location>
</feature>
<evidence type="ECO:0000256" key="2">
    <source>
        <dbReference type="SAM" id="MobiDB-lite"/>
    </source>
</evidence>
<protein>
    <submittedName>
        <fullName evidence="3">Uncharacterized protein</fullName>
    </submittedName>
</protein>